<accession>A0A0C9T3H2</accession>
<feature type="transmembrane region" description="Helical" evidence="1">
    <location>
        <begin position="92"/>
        <end position="110"/>
    </location>
</feature>
<feature type="transmembrane region" description="Helical" evidence="1">
    <location>
        <begin position="12"/>
        <end position="38"/>
    </location>
</feature>
<feature type="transmembrane region" description="Helical" evidence="1">
    <location>
        <begin position="158"/>
        <end position="182"/>
    </location>
</feature>
<dbReference type="EMBL" id="KN832574">
    <property type="protein sequence ID" value="KII83844.1"/>
    <property type="molecule type" value="Genomic_DNA"/>
</dbReference>
<keyword evidence="1" id="KW-0472">Membrane</keyword>
<keyword evidence="1" id="KW-0812">Transmembrane</keyword>
<evidence type="ECO:0000259" key="2">
    <source>
        <dbReference type="Pfam" id="PF20152"/>
    </source>
</evidence>
<proteinExistence type="predicted"/>
<dbReference type="HOGENOM" id="CLU_046025_0_1_1"/>
<feature type="transmembrane region" description="Helical" evidence="1">
    <location>
        <begin position="234"/>
        <end position="252"/>
    </location>
</feature>
<name>A0A0C9T3H2_PLICR</name>
<dbReference type="PANTHER" id="PTHR40465">
    <property type="entry name" value="CHROMOSOME 1, WHOLE GENOME SHOTGUN SEQUENCE"/>
    <property type="match status" value="1"/>
</dbReference>
<feature type="transmembrane region" description="Helical" evidence="1">
    <location>
        <begin position="122"/>
        <end position="146"/>
    </location>
</feature>
<sequence>MESIPSIALDGTLGAIEIGVVASSCLFGVATCQTYTYCRTFPDDAYWIKVLVFVVWCCELAHVTAMSTLTYASTITDFGQPQKLLLRIPPGLIVATLLNGIVGPAVQSFFACRIRRASGKSYIAAICWLLSAVRFFGCIVAAVGGIRAASLPQYIAHWRWLFIALLVVSAVNDIIIAASLCYYFMSERARALQRTAKALDRLIIWTIQTGLLTSVTTVAVLITCLAMPNNDIWLGLWIILTRLFANTLLAWLNQRIVDSPIRPKSVKFTRTSQCGPRTELTVGPVISIGMPQPPGKVVKYDPPYMAAQADLELGWMRGQVK</sequence>
<dbReference type="Proteomes" id="UP000053263">
    <property type="component" value="Unassembled WGS sequence"/>
</dbReference>
<dbReference type="InterPro" id="IPR045339">
    <property type="entry name" value="DUF6534"/>
</dbReference>
<dbReference type="PANTHER" id="PTHR40465:SF1">
    <property type="entry name" value="DUF6534 DOMAIN-CONTAINING PROTEIN"/>
    <property type="match status" value="1"/>
</dbReference>
<gene>
    <name evidence="3" type="ORF">PLICRDRAFT_443264</name>
</gene>
<feature type="domain" description="DUF6534" evidence="2">
    <location>
        <begin position="169"/>
        <end position="255"/>
    </location>
</feature>
<dbReference type="OrthoDB" id="2535105at2759"/>
<evidence type="ECO:0000313" key="3">
    <source>
        <dbReference type="EMBL" id="KII83844.1"/>
    </source>
</evidence>
<feature type="transmembrane region" description="Helical" evidence="1">
    <location>
        <begin position="202"/>
        <end position="228"/>
    </location>
</feature>
<feature type="transmembrane region" description="Helical" evidence="1">
    <location>
        <begin position="50"/>
        <end position="72"/>
    </location>
</feature>
<reference evidence="3 4" key="1">
    <citation type="submission" date="2014-06" db="EMBL/GenBank/DDBJ databases">
        <title>Evolutionary Origins and Diversification of the Mycorrhizal Mutualists.</title>
        <authorList>
            <consortium name="DOE Joint Genome Institute"/>
            <consortium name="Mycorrhizal Genomics Consortium"/>
            <person name="Kohler A."/>
            <person name="Kuo A."/>
            <person name="Nagy L.G."/>
            <person name="Floudas D."/>
            <person name="Copeland A."/>
            <person name="Barry K.W."/>
            <person name="Cichocki N."/>
            <person name="Veneault-Fourrey C."/>
            <person name="LaButti K."/>
            <person name="Lindquist E.A."/>
            <person name="Lipzen A."/>
            <person name="Lundell T."/>
            <person name="Morin E."/>
            <person name="Murat C."/>
            <person name="Riley R."/>
            <person name="Ohm R."/>
            <person name="Sun H."/>
            <person name="Tunlid A."/>
            <person name="Henrissat B."/>
            <person name="Grigoriev I.V."/>
            <person name="Hibbett D.S."/>
            <person name="Martin F."/>
        </authorList>
    </citation>
    <scope>NUCLEOTIDE SEQUENCE [LARGE SCALE GENOMIC DNA]</scope>
    <source>
        <strain evidence="3 4">FD-325 SS-3</strain>
    </source>
</reference>
<evidence type="ECO:0000313" key="4">
    <source>
        <dbReference type="Proteomes" id="UP000053263"/>
    </source>
</evidence>
<organism evidence="3 4">
    <name type="scientific">Plicaturopsis crispa FD-325 SS-3</name>
    <dbReference type="NCBI Taxonomy" id="944288"/>
    <lineage>
        <taxon>Eukaryota</taxon>
        <taxon>Fungi</taxon>
        <taxon>Dikarya</taxon>
        <taxon>Basidiomycota</taxon>
        <taxon>Agaricomycotina</taxon>
        <taxon>Agaricomycetes</taxon>
        <taxon>Agaricomycetidae</taxon>
        <taxon>Amylocorticiales</taxon>
        <taxon>Amylocorticiaceae</taxon>
        <taxon>Plicatura</taxon>
        <taxon>Plicaturopsis crispa</taxon>
    </lineage>
</organism>
<keyword evidence="1" id="KW-1133">Transmembrane helix</keyword>
<protein>
    <recommendedName>
        <fullName evidence="2">DUF6534 domain-containing protein</fullName>
    </recommendedName>
</protein>
<keyword evidence="4" id="KW-1185">Reference proteome</keyword>
<dbReference type="AlphaFoldDB" id="A0A0C9T3H2"/>
<evidence type="ECO:0000256" key="1">
    <source>
        <dbReference type="SAM" id="Phobius"/>
    </source>
</evidence>
<dbReference type="Pfam" id="PF20152">
    <property type="entry name" value="DUF6534"/>
    <property type="match status" value="1"/>
</dbReference>